<keyword evidence="8" id="KW-1185">Reference proteome</keyword>
<dbReference type="PANTHER" id="PTHR43214">
    <property type="entry name" value="TWO-COMPONENT RESPONSE REGULATOR"/>
    <property type="match status" value="1"/>
</dbReference>
<dbReference type="AlphaFoldDB" id="A0A4Y8Q662"/>
<dbReference type="Pfam" id="PF00072">
    <property type="entry name" value="Response_reg"/>
    <property type="match status" value="1"/>
</dbReference>
<dbReference type="InterPro" id="IPR016032">
    <property type="entry name" value="Sig_transdc_resp-reg_C-effctor"/>
</dbReference>
<dbReference type="GO" id="GO:0000160">
    <property type="term" value="P:phosphorelay signal transduction system"/>
    <property type="evidence" value="ECO:0007669"/>
    <property type="project" value="InterPro"/>
</dbReference>
<feature type="domain" description="Response regulatory" evidence="6">
    <location>
        <begin position="6"/>
        <end position="123"/>
    </location>
</feature>
<protein>
    <recommendedName>
        <fullName evidence="6">Response regulatory domain-containing protein</fullName>
    </recommendedName>
</protein>
<proteinExistence type="predicted"/>
<evidence type="ECO:0000313" key="7">
    <source>
        <dbReference type="EMBL" id="TFE88670.1"/>
    </source>
</evidence>
<keyword evidence="4" id="KW-0804">Transcription</keyword>
<gene>
    <name evidence="7" type="ORF">B5M42_09500</name>
</gene>
<evidence type="ECO:0000259" key="6">
    <source>
        <dbReference type="PROSITE" id="PS50110"/>
    </source>
</evidence>
<dbReference type="InterPro" id="IPR039420">
    <property type="entry name" value="WalR-like"/>
</dbReference>
<accession>A0A4Y8Q662</accession>
<dbReference type="GO" id="GO:0003677">
    <property type="term" value="F:DNA binding"/>
    <property type="evidence" value="ECO:0007669"/>
    <property type="project" value="UniProtKB-KW"/>
</dbReference>
<sequence length="219" mass="24875">MIVPIKILVVEDHPDWLKLIPAFLNEENDFEVVGMAGTRKDAVELVEKLDVDVVLMDLFLTNSPYDGIYAAVEIFEKKQVKMIMLSALDANDLILQAFTAGAVQFLQKERLSELPRAIRACVQETPAFEVVLRDYRRLKREEQLQALTPAERSVYEQVQMGVTLPQMAEMMLKSERTLKNQVNSMLKKLGVSSCKEAIMKVNRRGLFTAKNQTDKKITG</sequence>
<dbReference type="Proteomes" id="UP000298246">
    <property type="component" value="Unassembled WGS sequence"/>
</dbReference>
<dbReference type="SUPFAM" id="SSF52172">
    <property type="entry name" value="CheY-like"/>
    <property type="match status" value="1"/>
</dbReference>
<evidence type="ECO:0000256" key="4">
    <source>
        <dbReference type="ARBA" id="ARBA00023163"/>
    </source>
</evidence>
<evidence type="ECO:0000313" key="8">
    <source>
        <dbReference type="Proteomes" id="UP000298246"/>
    </source>
</evidence>
<keyword evidence="3" id="KW-0238">DNA-binding</keyword>
<dbReference type="InterPro" id="IPR000792">
    <property type="entry name" value="Tscrpt_reg_LuxR_C"/>
</dbReference>
<dbReference type="InterPro" id="IPR011006">
    <property type="entry name" value="CheY-like_superfamily"/>
</dbReference>
<dbReference type="CDD" id="cd17535">
    <property type="entry name" value="REC_NarL-like"/>
    <property type="match status" value="1"/>
</dbReference>
<feature type="modified residue" description="4-aspartylphosphate" evidence="5">
    <location>
        <position position="57"/>
    </location>
</feature>
<dbReference type="Gene3D" id="3.40.50.2300">
    <property type="match status" value="1"/>
</dbReference>
<evidence type="ECO:0000256" key="3">
    <source>
        <dbReference type="ARBA" id="ARBA00023125"/>
    </source>
</evidence>
<dbReference type="GO" id="GO:0006355">
    <property type="term" value="P:regulation of DNA-templated transcription"/>
    <property type="evidence" value="ECO:0007669"/>
    <property type="project" value="InterPro"/>
</dbReference>
<evidence type="ECO:0000256" key="1">
    <source>
        <dbReference type="ARBA" id="ARBA00022553"/>
    </source>
</evidence>
<dbReference type="Pfam" id="PF00196">
    <property type="entry name" value="GerE"/>
    <property type="match status" value="1"/>
</dbReference>
<dbReference type="PANTHER" id="PTHR43214:SF43">
    <property type="entry name" value="TWO-COMPONENT RESPONSE REGULATOR"/>
    <property type="match status" value="1"/>
</dbReference>
<keyword evidence="2" id="KW-0805">Transcription regulation</keyword>
<evidence type="ECO:0000256" key="2">
    <source>
        <dbReference type="ARBA" id="ARBA00023015"/>
    </source>
</evidence>
<dbReference type="SUPFAM" id="SSF46894">
    <property type="entry name" value="C-terminal effector domain of the bipartite response regulators"/>
    <property type="match status" value="1"/>
</dbReference>
<comment type="caution">
    <text evidence="7">The sequence shown here is derived from an EMBL/GenBank/DDBJ whole genome shotgun (WGS) entry which is preliminary data.</text>
</comment>
<keyword evidence="1 5" id="KW-0597">Phosphoprotein</keyword>
<name>A0A4Y8Q662_9BACL</name>
<dbReference type="SMART" id="SM00421">
    <property type="entry name" value="HTH_LUXR"/>
    <property type="match status" value="1"/>
</dbReference>
<dbReference type="PROSITE" id="PS50110">
    <property type="entry name" value="RESPONSE_REGULATORY"/>
    <property type="match status" value="1"/>
</dbReference>
<dbReference type="InterPro" id="IPR001789">
    <property type="entry name" value="Sig_transdc_resp-reg_receiver"/>
</dbReference>
<reference evidence="7 8" key="1">
    <citation type="submission" date="2017-03" db="EMBL/GenBank/DDBJ databases">
        <title>Isolation of Levoglucosan Utilizing Bacteria.</title>
        <authorList>
            <person name="Arya A.S."/>
        </authorList>
    </citation>
    <scope>NUCLEOTIDE SEQUENCE [LARGE SCALE GENOMIC DNA]</scope>
    <source>
        <strain evidence="7 8">MEC069</strain>
    </source>
</reference>
<evidence type="ECO:0000256" key="5">
    <source>
        <dbReference type="PROSITE-ProRule" id="PRU00169"/>
    </source>
</evidence>
<dbReference type="InterPro" id="IPR058245">
    <property type="entry name" value="NreC/VraR/RcsB-like_REC"/>
</dbReference>
<dbReference type="SMART" id="SM00448">
    <property type="entry name" value="REC"/>
    <property type="match status" value="1"/>
</dbReference>
<organism evidence="7 8">
    <name type="scientific">Paenibacillus athensensis</name>
    <dbReference type="NCBI Taxonomy" id="1967502"/>
    <lineage>
        <taxon>Bacteria</taxon>
        <taxon>Bacillati</taxon>
        <taxon>Bacillota</taxon>
        <taxon>Bacilli</taxon>
        <taxon>Bacillales</taxon>
        <taxon>Paenibacillaceae</taxon>
        <taxon>Paenibacillus</taxon>
    </lineage>
</organism>
<dbReference type="EMBL" id="MYFO01000009">
    <property type="protein sequence ID" value="TFE88670.1"/>
    <property type="molecule type" value="Genomic_DNA"/>
</dbReference>